<feature type="compositionally biased region" description="Gly residues" evidence="4">
    <location>
        <begin position="23"/>
        <end position="32"/>
    </location>
</feature>
<evidence type="ECO:0000313" key="6">
    <source>
        <dbReference type="EMBL" id="KAH9637448.1"/>
    </source>
</evidence>
<dbReference type="PROSITE" id="PS50071">
    <property type="entry name" value="HOMEOBOX_2"/>
    <property type="match status" value="1"/>
</dbReference>
<comment type="caution">
    <text evidence="6">The sequence shown here is derived from an EMBL/GenBank/DDBJ whole genome shotgun (WGS) entry which is preliminary data.</text>
</comment>
<proteinExistence type="predicted"/>
<name>A0A922MIS1_SPOEX</name>
<reference evidence="6" key="1">
    <citation type="journal article" date="2021" name="G3 (Bethesda)">
        <title>Genome and transcriptome analysis of the beet armyworm Spodoptera exigua reveals targets for pest control. .</title>
        <authorList>
            <person name="Simon S."/>
            <person name="Breeschoten T."/>
            <person name="Jansen H.J."/>
            <person name="Dirks R.P."/>
            <person name="Schranz M.E."/>
            <person name="Ros V.I.D."/>
        </authorList>
    </citation>
    <scope>NUCLEOTIDE SEQUENCE</scope>
    <source>
        <strain evidence="6">TB_SE_WUR_2020</strain>
    </source>
</reference>
<evidence type="ECO:0000259" key="5">
    <source>
        <dbReference type="PROSITE" id="PS50071"/>
    </source>
</evidence>
<accession>A0A922MIS1</accession>
<comment type="subcellular location">
    <subcellularLocation>
        <location evidence="1 2 3">Nucleus</location>
    </subcellularLocation>
</comment>
<organism evidence="6 7">
    <name type="scientific">Spodoptera exigua</name>
    <name type="common">Beet armyworm</name>
    <name type="synonym">Noctua fulgens</name>
    <dbReference type="NCBI Taxonomy" id="7107"/>
    <lineage>
        <taxon>Eukaryota</taxon>
        <taxon>Metazoa</taxon>
        <taxon>Ecdysozoa</taxon>
        <taxon>Arthropoda</taxon>
        <taxon>Hexapoda</taxon>
        <taxon>Insecta</taxon>
        <taxon>Pterygota</taxon>
        <taxon>Neoptera</taxon>
        <taxon>Endopterygota</taxon>
        <taxon>Lepidoptera</taxon>
        <taxon>Glossata</taxon>
        <taxon>Ditrysia</taxon>
        <taxon>Noctuoidea</taxon>
        <taxon>Noctuidae</taxon>
        <taxon>Amphipyrinae</taxon>
        <taxon>Spodoptera</taxon>
    </lineage>
</organism>
<dbReference type="GO" id="GO:0000977">
    <property type="term" value="F:RNA polymerase II transcription regulatory region sequence-specific DNA binding"/>
    <property type="evidence" value="ECO:0007669"/>
    <property type="project" value="TreeGrafter"/>
</dbReference>
<feature type="compositionally biased region" description="Low complexity" evidence="4">
    <location>
        <begin position="33"/>
        <end position="43"/>
    </location>
</feature>
<dbReference type="SUPFAM" id="SSF46689">
    <property type="entry name" value="Homeodomain-like"/>
    <property type="match status" value="1"/>
</dbReference>
<dbReference type="Proteomes" id="UP000814243">
    <property type="component" value="Unassembled WGS sequence"/>
</dbReference>
<dbReference type="CDD" id="cd00086">
    <property type="entry name" value="homeodomain"/>
    <property type="match status" value="1"/>
</dbReference>
<protein>
    <recommendedName>
        <fullName evidence="5">Homeobox domain-containing protein</fullName>
    </recommendedName>
</protein>
<dbReference type="PANTHER" id="PTHR24329">
    <property type="entry name" value="HOMEOBOX PROTEIN ARISTALESS"/>
    <property type="match status" value="1"/>
</dbReference>
<dbReference type="SMART" id="SM00389">
    <property type="entry name" value="HOX"/>
    <property type="match status" value="1"/>
</dbReference>
<feature type="DNA-binding region" description="Homeobox" evidence="2">
    <location>
        <begin position="60"/>
        <end position="106"/>
    </location>
</feature>
<evidence type="ECO:0000256" key="3">
    <source>
        <dbReference type="RuleBase" id="RU000682"/>
    </source>
</evidence>
<dbReference type="InterPro" id="IPR001356">
    <property type="entry name" value="HD"/>
</dbReference>
<feature type="region of interest" description="Disordered" evidence="4">
    <location>
        <begin position="16"/>
        <end position="66"/>
    </location>
</feature>
<keyword evidence="2 3" id="KW-0238">DNA-binding</keyword>
<dbReference type="Gene3D" id="1.10.10.60">
    <property type="entry name" value="Homeodomain-like"/>
    <property type="match status" value="1"/>
</dbReference>
<dbReference type="AlphaFoldDB" id="A0A922MIS1"/>
<dbReference type="InterPro" id="IPR050649">
    <property type="entry name" value="Paired_Homeobox_TFs"/>
</dbReference>
<dbReference type="PANTHER" id="PTHR24329:SF520">
    <property type="entry name" value="ALX HOMEOBOX PROTEIN 1-LIKE PROTEIN"/>
    <property type="match status" value="1"/>
</dbReference>
<dbReference type="GO" id="GO:0000981">
    <property type="term" value="F:DNA-binding transcription factor activity, RNA polymerase II-specific"/>
    <property type="evidence" value="ECO:0007669"/>
    <property type="project" value="TreeGrafter"/>
</dbReference>
<evidence type="ECO:0000256" key="4">
    <source>
        <dbReference type="SAM" id="MobiDB-lite"/>
    </source>
</evidence>
<gene>
    <name evidence="6" type="ORF">HF086_012061</name>
</gene>
<dbReference type="Pfam" id="PF00046">
    <property type="entry name" value="Homeodomain"/>
    <property type="match status" value="1"/>
</dbReference>
<evidence type="ECO:0000256" key="1">
    <source>
        <dbReference type="ARBA" id="ARBA00004123"/>
    </source>
</evidence>
<keyword evidence="2 3" id="KW-0539">Nucleus</keyword>
<evidence type="ECO:0000256" key="2">
    <source>
        <dbReference type="PROSITE-ProRule" id="PRU00108"/>
    </source>
</evidence>
<keyword evidence="2 3" id="KW-0371">Homeobox</keyword>
<dbReference type="InterPro" id="IPR009057">
    <property type="entry name" value="Homeodomain-like_sf"/>
</dbReference>
<feature type="domain" description="Homeobox" evidence="5">
    <location>
        <begin position="58"/>
        <end position="105"/>
    </location>
</feature>
<evidence type="ECO:0000313" key="7">
    <source>
        <dbReference type="Proteomes" id="UP000814243"/>
    </source>
</evidence>
<sequence>MKYHAYSMLRNSEGAFKKLKPEPGGGSGGVSGGASALSPALGPQHAGHTPTTASCPTPARRRHRTTFTQEQLAELEAAFAKSHYPDIYCREELARTTKLNEARIQHHGSYEELQKDIFSLSQMGGGSYPMPQGFSMGHGANMSAVGMRQDTMGMSAEDEWYNKSLSALRMNSGHHANLAAAPMLQYQT</sequence>
<dbReference type="GO" id="GO:0005634">
    <property type="term" value="C:nucleus"/>
    <property type="evidence" value="ECO:0007669"/>
    <property type="project" value="UniProtKB-SubCell"/>
</dbReference>
<dbReference type="EMBL" id="JACEFF010000447">
    <property type="protein sequence ID" value="KAH9637448.1"/>
    <property type="molecule type" value="Genomic_DNA"/>
</dbReference>